<protein>
    <submittedName>
        <fullName evidence="1">Uncharacterized protein</fullName>
    </submittedName>
</protein>
<dbReference type="OrthoDB" id="5106481at2759"/>
<dbReference type="EMBL" id="NKCI01000249">
    <property type="protein sequence ID" value="RSL45972.1"/>
    <property type="molecule type" value="Genomic_DNA"/>
</dbReference>
<proteinExistence type="predicted"/>
<dbReference type="Proteomes" id="UP000288168">
    <property type="component" value="Unassembled WGS sequence"/>
</dbReference>
<sequence length="164" mass="18007">MCRHHPNTLYGVDRQFYVDRLRNERRFHLFLCKPTQADIVFIMTRNQAPLGPRAVARACGLGFGRDALDRILLNKFMAQPPIALPDPHPVVAMPQNAPQPPLRAPILQPTQTSAFASNDLSQAGHLTAASLFNRVIIKAEPIEEGGHDSLDALAALVGTQLNVS</sequence>
<evidence type="ECO:0000313" key="1">
    <source>
        <dbReference type="EMBL" id="RSL45972.1"/>
    </source>
</evidence>
<dbReference type="AlphaFoldDB" id="A0A428NYY9"/>
<reference evidence="1 2" key="1">
    <citation type="submission" date="2017-06" db="EMBL/GenBank/DDBJ databases">
        <title>Comparative genomic analysis of Ambrosia Fusariam Clade fungi.</title>
        <authorList>
            <person name="Stajich J.E."/>
            <person name="Carrillo J."/>
            <person name="Kijimoto T."/>
            <person name="Eskalen A."/>
            <person name="O'Donnell K."/>
            <person name="Kasson M."/>
        </authorList>
    </citation>
    <scope>NUCLEOTIDE SEQUENCE [LARGE SCALE GENOMIC DNA]</scope>
    <source>
        <strain evidence="1 2">NRRL62584</strain>
    </source>
</reference>
<comment type="caution">
    <text evidence="1">The sequence shown here is derived from an EMBL/GenBank/DDBJ whole genome shotgun (WGS) entry which is preliminary data.</text>
</comment>
<evidence type="ECO:0000313" key="2">
    <source>
        <dbReference type="Proteomes" id="UP000288168"/>
    </source>
</evidence>
<gene>
    <name evidence="1" type="ORF">CEP54_014056</name>
</gene>
<accession>A0A428NYY9</accession>
<name>A0A428NYY9_9HYPO</name>
<keyword evidence="2" id="KW-1185">Reference proteome</keyword>
<organism evidence="1 2">
    <name type="scientific">Fusarium duplospermum</name>
    <dbReference type="NCBI Taxonomy" id="1325734"/>
    <lineage>
        <taxon>Eukaryota</taxon>
        <taxon>Fungi</taxon>
        <taxon>Dikarya</taxon>
        <taxon>Ascomycota</taxon>
        <taxon>Pezizomycotina</taxon>
        <taxon>Sordariomycetes</taxon>
        <taxon>Hypocreomycetidae</taxon>
        <taxon>Hypocreales</taxon>
        <taxon>Nectriaceae</taxon>
        <taxon>Fusarium</taxon>
        <taxon>Fusarium solani species complex</taxon>
    </lineage>
</organism>